<dbReference type="EMBL" id="KV875094">
    <property type="protein sequence ID" value="OIW32910.1"/>
    <property type="molecule type" value="Genomic_DNA"/>
</dbReference>
<keyword evidence="1" id="KW-0812">Transmembrane</keyword>
<gene>
    <name evidence="2" type="ORF">CONLIGDRAFT_676734</name>
</gene>
<keyword evidence="1" id="KW-0472">Membrane</keyword>
<evidence type="ECO:0000256" key="1">
    <source>
        <dbReference type="SAM" id="Phobius"/>
    </source>
</evidence>
<accession>A0A1J7IZJ3</accession>
<proteinExistence type="predicted"/>
<dbReference type="AlphaFoldDB" id="A0A1J7IZJ3"/>
<protein>
    <submittedName>
        <fullName evidence="2">Uncharacterized protein</fullName>
    </submittedName>
</protein>
<dbReference type="OrthoDB" id="10554037at2759"/>
<feature type="transmembrane region" description="Helical" evidence="1">
    <location>
        <begin position="20"/>
        <end position="44"/>
    </location>
</feature>
<name>A0A1J7IZJ3_9PEZI</name>
<sequence>MYVLLHSYSVLVRYCPHRQNLMFQSTILLISAGIVDVAFIVYMIHEILSLRKQIRAEFTMTTLTIFTLAMASLAKAEETKETNPAPSNNFNLKTWDYAWMGVAAGATGTILLVSAYSWIKHRITKKRKQKEEADIELATQVVDSSGRIVGRLPTTN</sequence>
<reference evidence="2 3" key="1">
    <citation type="submission" date="2016-10" db="EMBL/GenBank/DDBJ databases">
        <title>Draft genome sequence of Coniochaeta ligniaria NRRL30616, a lignocellulolytic fungus for bioabatement of inhibitors in plant biomass hydrolysates.</title>
        <authorList>
            <consortium name="DOE Joint Genome Institute"/>
            <person name="Jimenez D.J."/>
            <person name="Hector R.E."/>
            <person name="Riley R."/>
            <person name="Sun H."/>
            <person name="Grigoriev I.V."/>
            <person name="Van Elsas J.D."/>
            <person name="Nichols N.N."/>
        </authorList>
    </citation>
    <scope>NUCLEOTIDE SEQUENCE [LARGE SCALE GENOMIC DNA]</scope>
    <source>
        <strain evidence="2 3">NRRL 30616</strain>
    </source>
</reference>
<dbReference type="InParanoid" id="A0A1J7IZJ3"/>
<feature type="transmembrane region" description="Helical" evidence="1">
    <location>
        <begin position="97"/>
        <end position="119"/>
    </location>
</feature>
<dbReference type="Proteomes" id="UP000182658">
    <property type="component" value="Unassembled WGS sequence"/>
</dbReference>
<evidence type="ECO:0000313" key="2">
    <source>
        <dbReference type="EMBL" id="OIW32910.1"/>
    </source>
</evidence>
<keyword evidence="3" id="KW-1185">Reference proteome</keyword>
<organism evidence="2 3">
    <name type="scientific">Coniochaeta ligniaria NRRL 30616</name>
    <dbReference type="NCBI Taxonomy" id="1408157"/>
    <lineage>
        <taxon>Eukaryota</taxon>
        <taxon>Fungi</taxon>
        <taxon>Dikarya</taxon>
        <taxon>Ascomycota</taxon>
        <taxon>Pezizomycotina</taxon>
        <taxon>Sordariomycetes</taxon>
        <taxon>Sordariomycetidae</taxon>
        <taxon>Coniochaetales</taxon>
        <taxon>Coniochaetaceae</taxon>
        <taxon>Coniochaeta</taxon>
    </lineage>
</organism>
<keyword evidence="1" id="KW-1133">Transmembrane helix</keyword>
<evidence type="ECO:0000313" key="3">
    <source>
        <dbReference type="Proteomes" id="UP000182658"/>
    </source>
</evidence>